<gene>
    <name evidence="1" type="ORF">PENARI_c008G05904</name>
</gene>
<sequence>MLKLTTKTHEPTCTDLLSTSILAFDRLSKQAYFESLQNETRRLSQVVSKLSLGTNNYNIWVSGLEQGISSINPEYWSILAGDIEYPAEPDYIYYTTEESYFAVAMTEYMEVGFATELHTIRQEVEQFISINRDHNKRLLAQYEARLGEFEELNQKARMLLESTLEMAPAAMISCIFGARSAFLVLDRFKMRGF</sequence>
<keyword evidence="2" id="KW-1185">Reference proteome</keyword>
<proteinExistence type="predicted"/>
<reference evidence="1 2" key="1">
    <citation type="journal article" date="2016" name="Sci. Rep.">
        <title>Penicillium arizonense, a new, genome sequenced fungal species, reveals a high chemical diversity in secreted metabolites.</title>
        <authorList>
            <person name="Grijseels S."/>
            <person name="Nielsen J.C."/>
            <person name="Randelovic M."/>
            <person name="Nielsen J."/>
            <person name="Nielsen K.F."/>
            <person name="Workman M."/>
            <person name="Frisvad J.C."/>
        </authorList>
    </citation>
    <scope>NUCLEOTIDE SEQUENCE [LARGE SCALE GENOMIC DNA]</scope>
    <source>
        <strain evidence="1 2">CBS 141311</strain>
    </source>
</reference>
<dbReference type="EMBL" id="LXJU01000008">
    <property type="protein sequence ID" value="OGE53173.1"/>
    <property type="molecule type" value="Genomic_DNA"/>
</dbReference>
<dbReference type="RefSeq" id="XP_022488612.1">
    <property type="nucleotide sequence ID" value="XM_022631469.1"/>
</dbReference>
<dbReference type="Proteomes" id="UP000177622">
    <property type="component" value="Unassembled WGS sequence"/>
</dbReference>
<dbReference type="AlphaFoldDB" id="A0A1F5LIY1"/>
<dbReference type="GeneID" id="34576203"/>
<dbReference type="OrthoDB" id="4341146at2759"/>
<comment type="caution">
    <text evidence="1">The sequence shown here is derived from an EMBL/GenBank/DDBJ whole genome shotgun (WGS) entry which is preliminary data.</text>
</comment>
<evidence type="ECO:0000313" key="2">
    <source>
        <dbReference type="Proteomes" id="UP000177622"/>
    </source>
</evidence>
<organism evidence="1 2">
    <name type="scientific">Penicillium arizonense</name>
    <dbReference type="NCBI Taxonomy" id="1835702"/>
    <lineage>
        <taxon>Eukaryota</taxon>
        <taxon>Fungi</taxon>
        <taxon>Dikarya</taxon>
        <taxon>Ascomycota</taxon>
        <taxon>Pezizomycotina</taxon>
        <taxon>Eurotiomycetes</taxon>
        <taxon>Eurotiomycetidae</taxon>
        <taxon>Eurotiales</taxon>
        <taxon>Aspergillaceae</taxon>
        <taxon>Penicillium</taxon>
    </lineage>
</organism>
<evidence type="ECO:0000313" key="1">
    <source>
        <dbReference type="EMBL" id="OGE53173.1"/>
    </source>
</evidence>
<accession>A0A1F5LIY1</accession>
<protein>
    <submittedName>
        <fullName evidence="1">Uncharacterized protein</fullName>
    </submittedName>
</protein>
<name>A0A1F5LIY1_PENAI</name>